<keyword evidence="8" id="KW-0238">DNA-binding</keyword>
<evidence type="ECO:0000256" key="5">
    <source>
        <dbReference type="ARBA" id="ARBA00022771"/>
    </source>
</evidence>
<evidence type="ECO:0000256" key="1">
    <source>
        <dbReference type="ARBA" id="ARBA00004123"/>
    </source>
</evidence>
<feature type="domain" description="C2H2-type" evidence="13">
    <location>
        <begin position="402"/>
        <end position="429"/>
    </location>
</feature>
<feature type="region of interest" description="Disordered" evidence="12">
    <location>
        <begin position="44"/>
        <end position="96"/>
    </location>
</feature>
<dbReference type="GO" id="GO:0000978">
    <property type="term" value="F:RNA polymerase II cis-regulatory region sequence-specific DNA binding"/>
    <property type="evidence" value="ECO:0007669"/>
    <property type="project" value="TreeGrafter"/>
</dbReference>
<dbReference type="FunFam" id="3.30.160.60:FF:002343">
    <property type="entry name" value="Zinc finger protein 33A"/>
    <property type="match status" value="3"/>
</dbReference>
<dbReference type="GO" id="GO:0000981">
    <property type="term" value="F:DNA-binding transcription factor activity, RNA polymerase II-specific"/>
    <property type="evidence" value="ECO:0007669"/>
    <property type="project" value="TreeGrafter"/>
</dbReference>
<dbReference type="InterPro" id="IPR013087">
    <property type="entry name" value="Znf_C2H2_type"/>
</dbReference>
<dbReference type="FunFam" id="3.30.160.60:FF:000110">
    <property type="entry name" value="Zinc finger protein-like"/>
    <property type="match status" value="1"/>
</dbReference>
<evidence type="ECO:0000256" key="7">
    <source>
        <dbReference type="ARBA" id="ARBA00023015"/>
    </source>
</evidence>
<feature type="domain" description="C2H2-type" evidence="13">
    <location>
        <begin position="570"/>
        <end position="594"/>
    </location>
</feature>
<gene>
    <name evidence="14" type="primary">Prdm9_60</name>
    <name evidence="14" type="ORF">AVEN_220494_1</name>
</gene>
<keyword evidence="10" id="KW-0539">Nucleus</keyword>
<reference evidence="14 15" key="1">
    <citation type="journal article" date="2019" name="Sci. Rep.">
        <title>Orb-weaving spider Araneus ventricosus genome elucidates the spidroin gene catalogue.</title>
        <authorList>
            <person name="Kono N."/>
            <person name="Nakamura H."/>
            <person name="Ohtoshi R."/>
            <person name="Moran D.A.P."/>
            <person name="Shinohara A."/>
            <person name="Yoshida Y."/>
            <person name="Fujiwara M."/>
            <person name="Mori M."/>
            <person name="Tomita M."/>
            <person name="Arakawa K."/>
        </authorList>
    </citation>
    <scope>NUCLEOTIDE SEQUENCE [LARGE SCALE GENOMIC DNA]</scope>
</reference>
<feature type="compositionally biased region" description="Polar residues" evidence="12">
    <location>
        <begin position="55"/>
        <end position="71"/>
    </location>
</feature>
<evidence type="ECO:0000256" key="10">
    <source>
        <dbReference type="ARBA" id="ARBA00023242"/>
    </source>
</evidence>
<dbReference type="Pfam" id="PF00096">
    <property type="entry name" value="zf-C2H2"/>
    <property type="match status" value="10"/>
</dbReference>
<feature type="domain" description="C2H2-type" evidence="13">
    <location>
        <begin position="542"/>
        <end position="569"/>
    </location>
</feature>
<dbReference type="OrthoDB" id="10032537at2759"/>
<feature type="domain" description="C2H2-type" evidence="13">
    <location>
        <begin position="374"/>
        <end position="401"/>
    </location>
</feature>
<accession>A0A4Y2J7H1</accession>
<comment type="similarity">
    <text evidence="2">Belongs to the krueppel C2H2-type zinc-finger protein family.</text>
</comment>
<keyword evidence="14" id="KW-0489">Methyltransferase</keyword>
<dbReference type="PROSITE" id="PS00028">
    <property type="entry name" value="ZINC_FINGER_C2H2_1"/>
    <property type="match status" value="10"/>
</dbReference>
<keyword evidence="5 11" id="KW-0863">Zinc-finger</keyword>
<feature type="domain" description="C2H2-type" evidence="13">
    <location>
        <begin position="430"/>
        <end position="457"/>
    </location>
</feature>
<keyword evidence="14" id="KW-0808">Transferase</keyword>
<dbReference type="GO" id="GO:0008270">
    <property type="term" value="F:zinc ion binding"/>
    <property type="evidence" value="ECO:0007669"/>
    <property type="project" value="UniProtKB-KW"/>
</dbReference>
<keyword evidence="6" id="KW-0862">Zinc</keyword>
<dbReference type="FunFam" id="3.30.160.60:FF:000508">
    <property type="entry name" value="Myeloid zinc finger 1"/>
    <property type="match status" value="1"/>
</dbReference>
<keyword evidence="4" id="KW-0677">Repeat</keyword>
<dbReference type="SMART" id="SM00355">
    <property type="entry name" value="ZnF_C2H2"/>
    <property type="match status" value="10"/>
</dbReference>
<feature type="region of interest" description="Disordered" evidence="12">
    <location>
        <begin position="218"/>
        <end position="237"/>
    </location>
</feature>
<dbReference type="SUPFAM" id="SSF57667">
    <property type="entry name" value="beta-beta-alpha zinc fingers"/>
    <property type="match status" value="6"/>
</dbReference>
<dbReference type="GO" id="GO:0032259">
    <property type="term" value="P:methylation"/>
    <property type="evidence" value="ECO:0007669"/>
    <property type="project" value="UniProtKB-KW"/>
</dbReference>
<dbReference type="FunFam" id="3.30.160.60:FF:001480">
    <property type="entry name" value="Si:cabz01071911.3"/>
    <property type="match status" value="1"/>
</dbReference>
<evidence type="ECO:0000256" key="2">
    <source>
        <dbReference type="ARBA" id="ARBA00006991"/>
    </source>
</evidence>
<evidence type="ECO:0000256" key="6">
    <source>
        <dbReference type="ARBA" id="ARBA00022833"/>
    </source>
</evidence>
<evidence type="ECO:0000256" key="8">
    <source>
        <dbReference type="ARBA" id="ARBA00023125"/>
    </source>
</evidence>
<feature type="domain" description="C2H2-type" evidence="13">
    <location>
        <begin position="486"/>
        <end position="513"/>
    </location>
</feature>
<keyword evidence="3" id="KW-0479">Metal-binding</keyword>
<organism evidence="14 15">
    <name type="scientific">Araneus ventricosus</name>
    <name type="common">Orbweaver spider</name>
    <name type="synonym">Epeira ventricosa</name>
    <dbReference type="NCBI Taxonomy" id="182803"/>
    <lineage>
        <taxon>Eukaryota</taxon>
        <taxon>Metazoa</taxon>
        <taxon>Ecdysozoa</taxon>
        <taxon>Arthropoda</taxon>
        <taxon>Chelicerata</taxon>
        <taxon>Arachnida</taxon>
        <taxon>Araneae</taxon>
        <taxon>Araneomorphae</taxon>
        <taxon>Entelegynae</taxon>
        <taxon>Araneoidea</taxon>
        <taxon>Araneidae</taxon>
        <taxon>Araneus</taxon>
    </lineage>
</organism>
<evidence type="ECO:0000256" key="3">
    <source>
        <dbReference type="ARBA" id="ARBA00022723"/>
    </source>
</evidence>
<evidence type="ECO:0000259" key="13">
    <source>
        <dbReference type="PROSITE" id="PS50157"/>
    </source>
</evidence>
<dbReference type="Proteomes" id="UP000499080">
    <property type="component" value="Unassembled WGS sequence"/>
</dbReference>
<dbReference type="GO" id="GO:0042802">
    <property type="term" value="F:identical protein binding"/>
    <property type="evidence" value="ECO:0007669"/>
    <property type="project" value="UniProtKB-ARBA"/>
</dbReference>
<feature type="compositionally biased region" description="Polar residues" evidence="12">
    <location>
        <begin position="141"/>
        <end position="156"/>
    </location>
</feature>
<keyword evidence="9" id="KW-0804">Transcription</keyword>
<feature type="domain" description="C2H2-type" evidence="13">
    <location>
        <begin position="318"/>
        <end position="345"/>
    </location>
</feature>
<feature type="compositionally biased region" description="Basic and acidic residues" evidence="12">
    <location>
        <begin position="44"/>
        <end position="54"/>
    </location>
</feature>
<sequence length="594" mass="68292">MYRFLCQMCFTIVHYGEKHPCFFYKNHDTVYTIPQLDESEEMNMKHDETEEEHTGNSNNNYGNIYTAAQQNDNEESKETNSLLTENDKQIPFTPDSKRKRKYSLFAGNSTNGQHEHSLDTSILGSTFRVRAHEVKLKENASFNSSSETFEPTTNSESEVHGVYNRKPIPKRDDHQQNKYRSNVSTLRLAASSEKWESLPDERNWCSLNSGKQFFSDSVEGTSQKTLSNSKDTSDASTSFINDTFSLGNQKLDKNVFDVSIDLTDRPISPEAALNAPSRNGDEDVIVNQHLEFPKDADAVEGPSTIRNDSIRPGEKKPHACYKCPKKFKQKGDFVRHLQTHTGEKPFVCDICGKEFSTKGNFDAHYRTHTGEKPFVCDICGKEFTQKVNFDRHYRTHTGEKPFVCDICGKEFPNKRNLVTHYRTHTGEKPFVCDICRKGFTQKGHFDRHYRTHTGQKPFVCDICREGFTQKGNLDRHYRTHTSEKPFVCDICRKGFTQKGHLDRHYRTHTGEKPYVCDICGKGFVQKVDLDIHYRTHTGEKPYACNICGKGFSDRKNLTRHVPTHEGGKRFKCGVCGKTFSSNANRNRHYKEKHQ</sequence>
<feature type="domain" description="C2H2-type" evidence="13">
    <location>
        <begin position="346"/>
        <end position="373"/>
    </location>
</feature>
<evidence type="ECO:0000313" key="15">
    <source>
        <dbReference type="Proteomes" id="UP000499080"/>
    </source>
</evidence>
<proteinExistence type="inferred from homology"/>
<evidence type="ECO:0000256" key="4">
    <source>
        <dbReference type="ARBA" id="ARBA00022737"/>
    </source>
</evidence>
<dbReference type="EMBL" id="BGPR01003215">
    <property type="protein sequence ID" value="GBM85238.1"/>
    <property type="molecule type" value="Genomic_DNA"/>
</dbReference>
<evidence type="ECO:0000313" key="14">
    <source>
        <dbReference type="EMBL" id="GBM85238.1"/>
    </source>
</evidence>
<comment type="subcellular location">
    <subcellularLocation>
        <location evidence="1">Nucleus</location>
    </subcellularLocation>
</comment>
<dbReference type="GO" id="GO:0008168">
    <property type="term" value="F:methyltransferase activity"/>
    <property type="evidence" value="ECO:0007669"/>
    <property type="project" value="UniProtKB-KW"/>
</dbReference>
<dbReference type="PROSITE" id="PS50157">
    <property type="entry name" value="ZINC_FINGER_C2H2_2"/>
    <property type="match status" value="10"/>
</dbReference>
<comment type="caution">
    <text evidence="14">The sequence shown here is derived from an EMBL/GenBank/DDBJ whole genome shotgun (WGS) entry which is preliminary data.</text>
</comment>
<feature type="domain" description="C2H2-type" evidence="13">
    <location>
        <begin position="458"/>
        <end position="485"/>
    </location>
</feature>
<dbReference type="AlphaFoldDB" id="A0A4Y2J7H1"/>
<keyword evidence="15" id="KW-1185">Reference proteome</keyword>
<dbReference type="InterPro" id="IPR036236">
    <property type="entry name" value="Znf_C2H2_sf"/>
</dbReference>
<feature type="region of interest" description="Disordered" evidence="12">
    <location>
        <begin position="141"/>
        <end position="160"/>
    </location>
</feature>
<dbReference type="FunFam" id="3.30.160.60:FF:000759">
    <property type="entry name" value="zinc finger protein 16"/>
    <property type="match status" value="1"/>
</dbReference>
<dbReference type="Gene3D" id="3.30.160.60">
    <property type="entry name" value="Classic Zinc Finger"/>
    <property type="match status" value="10"/>
</dbReference>
<dbReference type="PANTHER" id="PTHR23235">
    <property type="entry name" value="KRUEPPEL-LIKE TRANSCRIPTION FACTOR"/>
    <property type="match status" value="1"/>
</dbReference>
<dbReference type="FunFam" id="3.30.160.60:FF:000446">
    <property type="entry name" value="Zinc finger protein"/>
    <property type="match status" value="1"/>
</dbReference>
<dbReference type="FunFam" id="3.30.160.60:FF:000130">
    <property type="entry name" value="Spalt-like transcription factor 4"/>
    <property type="match status" value="1"/>
</dbReference>
<keyword evidence="7" id="KW-0805">Transcription regulation</keyword>
<evidence type="ECO:0000256" key="12">
    <source>
        <dbReference type="SAM" id="MobiDB-lite"/>
    </source>
</evidence>
<evidence type="ECO:0000256" key="9">
    <source>
        <dbReference type="ARBA" id="ARBA00023163"/>
    </source>
</evidence>
<name>A0A4Y2J7H1_ARAVE</name>
<dbReference type="GO" id="GO:0005634">
    <property type="term" value="C:nucleus"/>
    <property type="evidence" value="ECO:0007669"/>
    <property type="project" value="UniProtKB-SubCell"/>
</dbReference>
<protein>
    <submittedName>
        <fullName evidence="14">Histone-lysine N-methyltransferase PRDM9</fullName>
    </submittedName>
</protein>
<dbReference type="PANTHER" id="PTHR23235:SF120">
    <property type="entry name" value="KRUPPEL-LIKE FACTOR 15"/>
    <property type="match status" value="1"/>
</dbReference>
<evidence type="ECO:0000256" key="11">
    <source>
        <dbReference type="PROSITE-ProRule" id="PRU00042"/>
    </source>
</evidence>
<feature type="domain" description="C2H2-type" evidence="13">
    <location>
        <begin position="514"/>
        <end position="541"/>
    </location>
</feature>